<evidence type="ECO:0000256" key="8">
    <source>
        <dbReference type="SAM" id="MobiDB-lite"/>
    </source>
</evidence>
<evidence type="ECO:0000256" key="5">
    <source>
        <dbReference type="ARBA" id="ARBA00023065"/>
    </source>
</evidence>
<dbReference type="Pfam" id="PF18139">
    <property type="entry name" value="LSDAT_euk"/>
    <property type="match status" value="2"/>
</dbReference>
<feature type="domain" description="TRPM SLOG" evidence="10">
    <location>
        <begin position="367"/>
        <end position="467"/>
    </location>
</feature>
<evidence type="ECO:0000313" key="14">
    <source>
        <dbReference type="Proteomes" id="UP000070412"/>
    </source>
</evidence>
<keyword evidence="7" id="KW-0407">Ion channel</keyword>
<feature type="domain" description="TRPM-like" evidence="11">
    <location>
        <begin position="597"/>
        <end position="842"/>
    </location>
</feature>
<keyword evidence="5" id="KW-0406">Ion transport</keyword>
<keyword evidence="6 9" id="KW-0472">Membrane</keyword>
<reference evidence="12" key="2">
    <citation type="submission" date="2020-01" db="EMBL/GenBank/DDBJ databases">
        <authorList>
            <person name="Korhonen P.K.K."/>
            <person name="Guangxu M.G."/>
            <person name="Wang T.W."/>
            <person name="Stroehlein A.J.S."/>
            <person name="Young N.D."/>
            <person name="Ang C.-S.A."/>
            <person name="Fernando D.W.F."/>
            <person name="Lu H.L."/>
            <person name="Taylor S.T."/>
            <person name="Ehtesham M.E.M."/>
            <person name="Najaraj S.H.N."/>
            <person name="Harsha G.H.G."/>
            <person name="Madugundu A.M."/>
            <person name="Renuse S.R."/>
            <person name="Holt D.H."/>
            <person name="Pandey A.P."/>
            <person name="Papenfuss A.P."/>
            <person name="Gasser R.B.G."/>
            <person name="Fischer K.F."/>
        </authorList>
    </citation>
    <scope>NUCLEOTIDE SEQUENCE</scope>
    <source>
        <strain evidence="12">SSS_KF_BRIS2020</strain>
    </source>
</reference>
<keyword evidence="2" id="KW-0813">Transport</keyword>
<reference evidence="13" key="3">
    <citation type="submission" date="2022-06" db="UniProtKB">
        <authorList>
            <consortium name="EnsemblMetazoa"/>
        </authorList>
    </citation>
    <scope>IDENTIFICATION</scope>
</reference>
<proteinExistence type="predicted"/>
<evidence type="ECO:0000256" key="9">
    <source>
        <dbReference type="SAM" id="Phobius"/>
    </source>
</evidence>
<organism evidence="12">
    <name type="scientific">Sarcoptes scabiei</name>
    <name type="common">Itch mite</name>
    <name type="synonym">Acarus scabiei</name>
    <dbReference type="NCBI Taxonomy" id="52283"/>
    <lineage>
        <taxon>Eukaryota</taxon>
        <taxon>Metazoa</taxon>
        <taxon>Ecdysozoa</taxon>
        <taxon>Arthropoda</taxon>
        <taxon>Chelicerata</taxon>
        <taxon>Arachnida</taxon>
        <taxon>Acari</taxon>
        <taxon>Acariformes</taxon>
        <taxon>Sarcoptiformes</taxon>
        <taxon>Astigmata</taxon>
        <taxon>Psoroptidia</taxon>
        <taxon>Sarcoptoidea</taxon>
        <taxon>Sarcoptidae</taxon>
        <taxon>Sarcoptinae</taxon>
        <taxon>Sarcoptes</taxon>
    </lineage>
</organism>
<dbReference type="Proteomes" id="UP000070412">
    <property type="component" value="Unassembled WGS sequence"/>
</dbReference>
<dbReference type="GO" id="GO:0030001">
    <property type="term" value="P:metal ion transport"/>
    <property type="evidence" value="ECO:0007669"/>
    <property type="project" value="TreeGrafter"/>
</dbReference>
<evidence type="ECO:0000259" key="11">
    <source>
        <dbReference type="Pfam" id="PF25508"/>
    </source>
</evidence>
<evidence type="ECO:0000256" key="4">
    <source>
        <dbReference type="ARBA" id="ARBA00022989"/>
    </source>
</evidence>
<feature type="transmembrane region" description="Helical" evidence="9">
    <location>
        <begin position="1135"/>
        <end position="1157"/>
    </location>
</feature>
<feature type="transmembrane region" description="Helical" evidence="9">
    <location>
        <begin position="1095"/>
        <end position="1115"/>
    </location>
</feature>
<feature type="domain" description="TRPM SLOG" evidence="10">
    <location>
        <begin position="132"/>
        <end position="285"/>
    </location>
</feature>
<evidence type="ECO:0000256" key="7">
    <source>
        <dbReference type="ARBA" id="ARBA00023303"/>
    </source>
</evidence>
<keyword evidence="3 9" id="KW-0812">Transmembrane</keyword>
<evidence type="ECO:0000313" key="13">
    <source>
        <dbReference type="EnsemblMetazoa" id="KAF7495429.1"/>
    </source>
</evidence>
<dbReference type="EMBL" id="WVUK01000048">
    <property type="protein sequence ID" value="KAF7495429.1"/>
    <property type="molecule type" value="Genomic_DNA"/>
</dbReference>
<evidence type="ECO:0000256" key="2">
    <source>
        <dbReference type="ARBA" id="ARBA00022448"/>
    </source>
</evidence>
<keyword evidence="14" id="KW-1185">Reference proteome</keyword>
<feature type="region of interest" description="Disordered" evidence="8">
    <location>
        <begin position="348"/>
        <end position="376"/>
    </location>
</feature>
<dbReference type="PANTHER" id="PTHR13800:SF1">
    <property type="entry name" value="TRANSIENT RECEPTOR POTENTIAL CATION CHANNEL TRPM"/>
    <property type="match status" value="1"/>
</dbReference>
<dbReference type="PANTHER" id="PTHR13800">
    <property type="entry name" value="TRANSIENT RECEPTOR POTENTIAL CATION CHANNEL, SUBFAMILY M, MEMBER 6"/>
    <property type="match status" value="1"/>
</dbReference>
<feature type="transmembrane region" description="Helical" evidence="9">
    <location>
        <begin position="864"/>
        <end position="889"/>
    </location>
</feature>
<evidence type="ECO:0000259" key="10">
    <source>
        <dbReference type="Pfam" id="PF18139"/>
    </source>
</evidence>
<feature type="transmembrane region" description="Helical" evidence="9">
    <location>
        <begin position="1032"/>
        <end position="1052"/>
    </location>
</feature>
<dbReference type="InterPro" id="IPR057366">
    <property type="entry name" value="TRPM-like"/>
</dbReference>
<feature type="transmembrane region" description="Helical" evidence="9">
    <location>
        <begin position="1178"/>
        <end position="1201"/>
    </location>
</feature>
<feature type="compositionally biased region" description="Polar residues" evidence="8">
    <location>
        <begin position="1"/>
        <end position="10"/>
    </location>
</feature>
<name>A0A834RDT4_SARSC</name>
<sequence length="1836" mass="214546">MSDSNRSNLKPPTKDGCETRRRKSLSNSSRLSFRIHQTLNKISTRIQTANKLSMAKRLEEQESESGGALLDDPSLSSPKNLNQIITEISNEKRNEINQNCIPRDGVIGGGSLIFDIDYSLPSMKQKNISRPYAYIKSDASIKNVMDLIINDWHLSLPRIILFLISDPDHFRNWNNYRQITSFKTGVMKAAKTTSMWLVTNGLDVGCGKLIGDALIDEQNEMRTYRPMLDECRRQFPVIGIANDNNLSYTQDLTGPMIFLNKTPPLSSEHHRYELNCMHTNFILLETENSSESLYQNFLINFIDYLNKKNLNYQHDDCEDHLNDNSIVENNLVFQTSSKVSNVNAIRDKRRESQSNVNSIIIRPSQGQSQDDELDEDDYSFISPDGTIVEEQPSKRSHRHNFEVDTPDRRISEEKSIPVVCLVIQGDYHCAKLVLDNIRRRNPVIVLRGSGGFADLLSFAYIEMQQRCRDLYQSWDVEFVEQALKPLLMQKIVKLFPSFRSNSLARNKFRDRIIECVRESNCSRGRIYLSILNMNNSSCDLTNLSEFILLSLFKSQNRRDKIDSTLVRKDLYLTLDWNCPIVALDEVLIKNPSFNLQLEKSIFEIAILKSNREEFVDLFLSHGFRVHKYLTPFRLIRLIRFSLVESDFFRFICMEAILGIAVWSVTFEELIERLSQSTSEQSSSDPELFLTNEFNRLIYTTTSLHSFINVQDMYLNIMGMYSVDADSAERKALALLTMWAVFNRRFKLAEILWKHSDQPIHLGLIISMMFERIALFVSEQNIKDELQARSKIFSNFSIKVLDFCYRNDEQRGYSLLGEKSIDWNHQTAVDIAANGNQRAFIAHPCCQKWLTNTFNGRIRVRELNWGFLTIPPVMKIVLSAFLIFPMYVWIRFLDINNQWALNKTKLLDELSKEENDDHENDEELLSKAADALRLMPMNNHSEMNAINKSKISKIKDPRSNLDQIMLDNQMTIHSLDDDVKAALMRFTKKLKDRKNSSDQSSFYARQRNNLIIDRQPPIGTMIKLMWNSPITKFWTYQIFYIIYLALLSLAVVWPGCGNWYLDATVCLWTFLYLIEHVHRTFRLYQQYSSVPMFFRVLETILLIVFLLTYTWGRILIVYSYHTKGNLTLNRYNIDPYGMKVILCTGLLYFYYRMFYIHLPISPTLGPLLYRFKLMVSVDFIHFMRMALILLISSGIVMQTLLYPNTELSLSMFHRAFHRAIVSLFLTPVDELTKTCKNPARMSDLKENSSWFISQDSKKTLSASSEELCPVSSKPMSESCPVAGFWSYVFTFQYLICLKLILMTLLYALFASTATKLQTETDNIWKYQRYVLVIDYANQSALSAPLSIFKYFYWIINCIFRCLTFNYCRWCKRSSRVADKTDIGTFSKSNDRSYNDNQLHLTKEDYNYWKHLARSVYEEELQKEDEKKLISKQGETMQLICEELEHEKNILRSLKAKINEFERMLYQTQITLENLQHFHSVPIGSTGQNHKTRFTRSTNLERNSNQFSPHYLSRSSPYSSTRINRFPVADKFVSWDVIWIDYDPVIYSRKRENFPLLLKQWVDEDVLALKEQMKTIKRHSSTKTDHLPVFNWNAMSVNPAGLTIDRRSWIKQEPTCDALDCNLSPHIGSDDENSYLVYKLDEDEIPINLMGRTGLRGRGVLPRWGPNHYVLLLITRSRFNHSTNSIVREICLEHRYNNLFTPMRFIGDEKLFNDLKILFQQPQAKNWETEEDLYDFFKSIDSSVMIELPQIHYMDSPDNTDNAWKEVKIYHFHYDLKIDLNKTAQLINLFDLNTNGSQSSRNICTTWTEYSEDMLVQLPMEQIPFINEAIKRINNWDN</sequence>
<dbReference type="OrthoDB" id="301415at2759"/>
<feature type="region of interest" description="Disordered" evidence="8">
    <location>
        <begin position="1"/>
        <end position="30"/>
    </location>
</feature>
<dbReference type="EnsemblMetazoa" id="SSS_1189s_mrna">
    <property type="protein sequence ID" value="KAF7495429.1"/>
    <property type="gene ID" value="SSS_1189"/>
</dbReference>
<reference evidence="14" key="1">
    <citation type="journal article" date="2020" name="PLoS Negl. Trop. Dis.">
        <title>High-quality nuclear genome for Sarcoptes scabiei-A critical resource for a neglected parasite.</title>
        <authorList>
            <person name="Korhonen P.K."/>
            <person name="Gasser R.B."/>
            <person name="Ma G."/>
            <person name="Wang T."/>
            <person name="Stroehlein A.J."/>
            <person name="Young N.D."/>
            <person name="Ang C.S."/>
            <person name="Fernando D.D."/>
            <person name="Lu H.C."/>
            <person name="Taylor S."/>
            <person name="Reynolds S.L."/>
            <person name="Mofiz E."/>
            <person name="Najaraj S.H."/>
            <person name="Gowda H."/>
            <person name="Madugundu A."/>
            <person name="Renuse S."/>
            <person name="Holt D."/>
            <person name="Pandey A."/>
            <person name="Papenfuss A.T."/>
            <person name="Fischer K."/>
        </authorList>
    </citation>
    <scope>NUCLEOTIDE SEQUENCE [LARGE SCALE GENOMIC DNA]</scope>
</reference>
<evidence type="ECO:0000313" key="12">
    <source>
        <dbReference type="EMBL" id="KAF7495429.1"/>
    </source>
</evidence>
<dbReference type="InterPro" id="IPR050927">
    <property type="entry name" value="TRPM"/>
</dbReference>
<dbReference type="Pfam" id="PF25969">
    <property type="entry name" value="NUDT9_N"/>
    <property type="match status" value="1"/>
</dbReference>
<accession>A0A834RDT4</accession>
<evidence type="ECO:0000256" key="6">
    <source>
        <dbReference type="ARBA" id="ARBA00023136"/>
    </source>
</evidence>
<gene>
    <name evidence="12" type="ORF">SSS_1189</name>
</gene>
<dbReference type="GO" id="GO:0005886">
    <property type="term" value="C:plasma membrane"/>
    <property type="evidence" value="ECO:0007669"/>
    <property type="project" value="TreeGrafter"/>
</dbReference>
<comment type="subcellular location">
    <subcellularLocation>
        <location evidence="1">Membrane</location>
        <topology evidence="1">Multi-pass membrane protein</topology>
    </subcellularLocation>
</comment>
<keyword evidence="4 9" id="KW-1133">Transmembrane helix</keyword>
<feature type="compositionally biased region" description="Polar residues" evidence="8">
    <location>
        <begin position="353"/>
        <end position="368"/>
    </location>
</feature>
<dbReference type="InterPro" id="IPR041491">
    <property type="entry name" value="TRPM_SLOG"/>
</dbReference>
<feature type="transmembrane region" description="Helical" evidence="9">
    <location>
        <begin position="1283"/>
        <end position="1308"/>
    </location>
</feature>
<dbReference type="Pfam" id="PF25508">
    <property type="entry name" value="TRPM2"/>
    <property type="match status" value="1"/>
</dbReference>
<dbReference type="GO" id="GO:0005261">
    <property type="term" value="F:monoatomic cation channel activity"/>
    <property type="evidence" value="ECO:0007669"/>
    <property type="project" value="TreeGrafter"/>
</dbReference>
<evidence type="ECO:0000256" key="3">
    <source>
        <dbReference type="ARBA" id="ARBA00022692"/>
    </source>
</evidence>
<evidence type="ECO:0000256" key="1">
    <source>
        <dbReference type="ARBA" id="ARBA00004141"/>
    </source>
</evidence>
<protein>
    <submittedName>
        <fullName evidence="12">Protein ced-11</fullName>
    </submittedName>
</protein>